<keyword evidence="11" id="KW-1185">Reference proteome</keyword>
<feature type="transmembrane region" description="Helical" evidence="8">
    <location>
        <begin position="280"/>
        <end position="303"/>
    </location>
</feature>
<feature type="transmembrane region" description="Helical" evidence="8">
    <location>
        <begin position="79"/>
        <end position="101"/>
    </location>
</feature>
<proteinExistence type="predicted"/>
<evidence type="ECO:0000313" key="11">
    <source>
        <dbReference type="Proteomes" id="UP000548632"/>
    </source>
</evidence>
<keyword evidence="3" id="KW-0328">Glycosyltransferase</keyword>
<sequence>MMVASRPRSYSQLNTHRWAIGLIVIITLWRIALATILPITQDEAYYVNWSWVLQWGYFDHPPGVALLSSTSLLAAGNVFAARLGTLIVATFTVIALWRLYWQLGLRDQSTAPGELTIAMLIVSATIPGALVGIITTPDTLLTLCWVLALHEAHAATCHTQQRWRWLIAGLFTGCGLLSKYIMVLIGPVLLVLILLIDRAALRTRWPYLGGFIAIMICLPHIVWNANHDWLTVRFQFGHGFSTDAGTMQLLAEQVLPAVVTTQPYSLAATPMSLLDRIASVASFISSQLGFFGAMLIAFTVGVGRLNSADAIQQMRHWWSTQFTAPARALLLTATGAPLLLFGSIASFSSVEANWAALFLITAAPIFAMALRRLSNWVMTTAAINLLLVSLYIGYAAIAWPPLPDQIKRGLRETHGFAELADSVAQQAQSIAVFADRYQLAAMLNFYQPQLQVNQWPGITRPSEYLRGFIVPLLPLTVLKQRGFWLVTSKITPATIPGFIPVQQQVFIDCAGQVVQRLDVTNSGETACQHPLHWWQLIQYQSIVVR</sequence>
<accession>A0A839HG00</accession>
<protein>
    <submittedName>
        <fullName evidence="10">Glycosyltransferase family 39 protein</fullName>
    </submittedName>
</protein>
<evidence type="ECO:0000256" key="3">
    <source>
        <dbReference type="ARBA" id="ARBA00022676"/>
    </source>
</evidence>
<feature type="transmembrane region" description="Helical" evidence="8">
    <location>
        <begin position="352"/>
        <end position="370"/>
    </location>
</feature>
<keyword evidence="4 10" id="KW-0808">Transferase</keyword>
<gene>
    <name evidence="10" type="ORF">HUK38_06430</name>
</gene>
<evidence type="ECO:0000259" key="9">
    <source>
        <dbReference type="Pfam" id="PF13231"/>
    </source>
</evidence>
<name>A0A839HG00_9GAMM</name>
<dbReference type="GO" id="GO:0016763">
    <property type="term" value="F:pentosyltransferase activity"/>
    <property type="evidence" value="ECO:0007669"/>
    <property type="project" value="TreeGrafter"/>
</dbReference>
<dbReference type="GO" id="GO:0005886">
    <property type="term" value="C:plasma membrane"/>
    <property type="evidence" value="ECO:0007669"/>
    <property type="project" value="UniProtKB-SubCell"/>
</dbReference>
<feature type="transmembrane region" description="Helical" evidence="8">
    <location>
        <begin position="205"/>
        <end position="223"/>
    </location>
</feature>
<dbReference type="AlphaFoldDB" id="A0A839HG00"/>
<dbReference type="Pfam" id="PF13231">
    <property type="entry name" value="PMT_2"/>
    <property type="match status" value="1"/>
</dbReference>
<feature type="transmembrane region" description="Helical" evidence="8">
    <location>
        <begin position="20"/>
        <end position="40"/>
    </location>
</feature>
<evidence type="ECO:0000256" key="5">
    <source>
        <dbReference type="ARBA" id="ARBA00022692"/>
    </source>
</evidence>
<keyword evidence="5 8" id="KW-0812">Transmembrane</keyword>
<evidence type="ECO:0000256" key="1">
    <source>
        <dbReference type="ARBA" id="ARBA00004651"/>
    </source>
</evidence>
<keyword evidence="7 8" id="KW-0472">Membrane</keyword>
<dbReference type="GO" id="GO:0009103">
    <property type="term" value="P:lipopolysaccharide biosynthetic process"/>
    <property type="evidence" value="ECO:0007669"/>
    <property type="project" value="UniProtKB-ARBA"/>
</dbReference>
<dbReference type="InterPro" id="IPR050297">
    <property type="entry name" value="LipidA_mod_glycosyltrf_83"/>
</dbReference>
<comment type="subcellular location">
    <subcellularLocation>
        <location evidence="1">Cell membrane</location>
        <topology evidence="1">Multi-pass membrane protein</topology>
    </subcellularLocation>
</comment>
<dbReference type="Proteomes" id="UP000548632">
    <property type="component" value="Unassembled WGS sequence"/>
</dbReference>
<feature type="transmembrane region" description="Helical" evidence="8">
    <location>
        <begin position="324"/>
        <end position="346"/>
    </location>
</feature>
<evidence type="ECO:0000256" key="2">
    <source>
        <dbReference type="ARBA" id="ARBA00022475"/>
    </source>
</evidence>
<evidence type="ECO:0000256" key="4">
    <source>
        <dbReference type="ARBA" id="ARBA00022679"/>
    </source>
</evidence>
<dbReference type="EMBL" id="JABVCQ010000011">
    <property type="protein sequence ID" value="MBB1125869.1"/>
    <property type="molecule type" value="Genomic_DNA"/>
</dbReference>
<feature type="transmembrane region" description="Helical" evidence="8">
    <location>
        <begin position="165"/>
        <end position="193"/>
    </location>
</feature>
<evidence type="ECO:0000256" key="7">
    <source>
        <dbReference type="ARBA" id="ARBA00023136"/>
    </source>
</evidence>
<keyword evidence="6 8" id="KW-1133">Transmembrane helix</keyword>
<dbReference type="InterPro" id="IPR038731">
    <property type="entry name" value="RgtA/B/C-like"/>
</dbReference>
<organism evidence="10 11">
    <name type="scientific">Thiospirillum jenense</name>
    <dbReference type="NCBI Taxonomy" id="1653858"/>
    <lineage>
        <taxon>Bacteria</taxon>
        <taxon>Pseudomonadati</taxon>
        <taxon>Pseudomonadota</taxon>
        <taxon>Gammaproteobacteria</taxon>
        <taxon>Chromatiales</taxon>
        <taxon>Chromatiaceae</taxon>
        <taxon>Thiospirillum</taxon>
    </lineage>
</organism>
<keyword evidence="2" id="KW-1003">Cell membrane</keyword>
<reference evidence="10 11" key="1">
    <citation type="journal article" date="2020" name="Arch. Microbiol.">
        <title>The genome sequence of the giant phototrophic gammaproteobacterium Thiospirillum jenense gives insight into its physiological properties and phylogenetic relationships.</title>
        <authorList>
            <person name="Imhoff J.F."/>
            <person name="Meyer T.E."/>
            <person name="Kyndt J.A."/>
        </authorList>
    </citation>
    <scope>NUCLEOTIDE SEQUENCE [LARGE SCALE GENOMIC DNA]</scope>
    <source>
        <strain evidence="10 11">DSM 216</strain>
    </source>
</reference>
<dbReference type="PANTHER" id="PTHR33908:SF11">
    <property type="entry name" value="MEMBRANE PROTEIN"/>
    <property type="match status" value="1"/>
</dbReference>
<dbReference type="PANTHER" id="PTHR33908">
    <property type="entry name" value="MANNOSYLTRANSFERASE YKCB-RELATED"/>
    <property type="match status" value="1"/>
</dbReference>
<comment type="caution">
    <text evidence="10">The sequence shown here is derived from an EMBL/GenBank/DDBJ whole genome shotgun (WGS) entry which is preliminary data.</text>
</comment>
<evidence type="ECO:0000256" key="6">
    <source>
        <dbReference type="ARBA" id="ARBA00022989"/>
    </source>
</evidence>
<evidence type="ECO:0000313" key="10">
    <source>
        <dbReference type="EMBL" id="MBB1125869.1"/>
    </source>
</evidence>
<feature type="transmembrane region" description="Helical" evidence="8">
    <location>
        <begin position="113"/>
        <end position="135"/>
    </location>
</feature>
<evidence type="ECO:0000256" key="8">
    <source>
        <dbReference type="SAM" id="Phobius"/>
    </source>
</evidence>
<feature type="domain" description="Glycosyltransferase RgtA/B/C/D-like" evidence="9">
    <location>
        <begin position="59"/>
        <end position="223"/>
    </location>
</feature>
<feature type="transmembrane region" description="Helical" evidence="8">
    <location>
        <begin position="382"/>
        <end position="402"/>
    </location>
</feature>